<evidence type="ECO:0000256" key="6">
    <source>
        <dbReference type="ARBA" id="ARBA00022908"/>
    </source>
</evidence>
<dbReference type="GO" id="GO:0006310">
    <property type="term" value="P:DNA recombination"/>
    <property type="evidence" value="ECO:0007669"/>
    <property type="project" value="UniProtKB-KW"/>
</dbReference>
<dbReference type="GO" id="GO:0004519">
    <property type="term" value="F:endonuclease activity"/>
    <property type="evidence" value="ECO:0007669"/>
    <property type="project" value="UniProtKB-KW"/>
</dbReference>
<dbReference type="GO" id="GO:0003887">
    <property type="term" value="F:DNA-directed DNA polymerase activity"/>
    <property type="evidence" value="ECO:0007669"/>
    <property type="project" value="UniProtKB-KW"/>
</dbReference>
<dbReference type="PANTHER" id="PTHR42648:SF11">
    <property type="entry name" value="TRANSPOSON TY4-P GAG-POL POLYPROTEIN"/>
    <property type="match status" value="1"/>
</dbReference>
<keyword evidence="4" id="KW-0378">Hydrolase</keyword>
<keyword evidence="8" id="KW-0548">Nucleotidyltransferase</keyword>
<evidence type="ECO:0000313" key="11">
    <source>
        <dbReference type="EMBL" id="OWZ16269.1"/>
    </source>
</evidence>
<organism evidence="11 12">
    <name type="scientific">Phytophthora megakarya</name>
    <dbReference type="NCBI Taxonomy" id="4795"/>
    <lineage>
        <taxon>Eukaryota</taxon>
        <taxon>Sar</taxon>
        <taxon>Stramenopiles</taxon>
        <taxon>Oomycota</taxon>
        <taxon>Peronosporomycetes</taxon>
        <taxon>Peronosporales</taxon>
        <taxon>Peronosporaceae</taxon>
        <taxon>Phytophthora</taxon>
    </lineage>
</organism>
<keyword evidence="1" id="KW-0540">Nuclease</keyword>
<evidence type="ECO:0000256" key="2">
    <source>
        <dbReference type="ARBA" id="ARBA00022723"/>
    </source>
</evidence>
<dbReference type="EMBL" id="NBNE01000963">
    <property type="protein sequence ID" value="OWZ16269.1"/>
    <property type="molecule type" value="Genomic_DNA"/>
</dbReference>
<dbReference type="GO" id="GO:0046872">
    <property type="term" value="F:metal ion binding"/>
    <property type="evidence" value="ECO:0007669"/>
    <property type="project" value="UniProtKB-KW"/>
</dbReference>
<keyword evidence="6" id="KW-0229">DNA integration</keyword>
<dbReference type="AlphaFoldDB" id="A0A225WGL5"/>
<evidence type="ECO:0000256" key="3">
    <source>
        <dbReference type="ARBA" id="ARBA00022759"/>
    </source>
</evidence>
<accession>A0A225WGL5</accession>
<gene>
    <name evidence="11" type="ORF">PHMEG_0009954</name>
</gene>
<dbReference type="Pfam" id="PF25597">
    <property type="entry name" value="SH3_retrovirus"/>
    <property type="match status" value="1"/>
</dbReference>
<evidence type="ECO:0000313" key="12">
    <source>
        <dbReference type="Proteomes" id="UP000198211"/>
    </source>
</evidence>
<keyword evidence="2" id="KW-0479">Metal-binding</keyword>
<evidence type="ECO:0000256" key="4">
    <source>
        <dbReference type="ARBA" id="ARBA00022801"/>
    </source>
</evidence>
<dbReference type="OrthoDB" id="1727805at2759"/>
<dbReference type="GO" id="GO:0016787">
    <property type="term" value="F:hydrolase activity"/>
    <property type="evidence" value="ECO:0007669"/>
    <property type="project" value="UniProtKB-KW"/>
</dbReference>
<evidence type="ECO:0000256" key="7">
    <source>
        <dbReference type="ARBA" id="ARBA00022918"/>
    </source>
</evidence>
<protein>
    <recommendedName>
        <fullName evidence="10">Retroviral polymerase SH3-like domain-containing protein</fullName>
    </recommendedName>
</protein>
<dbReference type="GO" id="GO:0015074">
    <property type="term" value="P:DNA integration"/>
    <property type="evidence" value="ECO:0007669"/>
    <property type="project" value="UniProtKB-KW"/>
</dbReference>
<dbReference type="PANTHER" id="PTHR42648">
    <property type="entry name" value="TRANSPOSASE, PUTATIVE-RELATED"/>
    <property type="match status" value="1"/>
</dbReference>
<dbReference type="GO" id="GO:0003964">
    <property type="term" value="F:RNA-directed DNA polymerase activity"/>
    <property type="evidence" value="ECO:0007669"/>
    <property type="project" value="UniProtKB-KW"/>
</dbReference>
<evidence type="ECO:0000259" key="10">
    <source>
        <dbReference type="Pfam" id="PF25597"/>
    </source>
</evidence>
<proteinExistence type="predicted"/>
<sequence>MLHYKTITALKWVEADNTAVHLYNRSMNSGLPTMTPSGAGFKRKPRLDHLRVFGLVRVAHANDAKHTKQDSKGFKCMFLGFIENTKWYPVYDLETRSLKQDEREVNDIYDSTRVRNNVVIQMTKDVEDRAQRPTVAEPVNPVEKPIEGIKMSETEQQEQRDQTLVHTVDYQRPLNDTMVFHPEPERLR</sequence>
<keyword evidence="9" id="KW-0233">DNA recombination</keyword>
<reference evidence="12" key="1">
    <citation type="submission" date="2017-03" db="EMBL/GenBank/DDBJ databases">
        <title>Phytopthora megakarya and P. palmivora, two closely related causual agents of cacao black pod achieved similar genome size and gene model numbers by different mechanisms.</title>
        <authorList>
            <person name="Ali S."/>
            <person name="Shao J."/>
            <person name="Larry D.J."/>
            <person name="Kronmiller B."/>
            <person name="Shen D."/>
            <person name="Strem M.D."/>
            <person name="Melnick R.L."/>
            <person name="Guiltinan M.J."/>
            <person name="Tyler B.M."/>
            <person name="Meinhardt L.W."/>
            <person name="Bailey B.A."/>
        </authorList>
    </citation>
    <scope>NUCLEOTIDE SEQUENCE [LARGE SCALE GENOMIC DNA]</scope>
    <source>
        <strain evidence="12">zdho120</strain>
    </source>
</reference>
<evidence type="ECO:0000256" key="9">
    <source>
        <dbReference type="ARBA" id="ARBA00023172"/>
    </source>
</evidence>
<dbReference type="InterPro" id="IPR057670">
    <property type="entry name" value="SH3_retrovirus"/>
</dbReference>
<evidence type="ECO:0000256" key="8">
    <source>
        <dbReference type="ARBA" id="ARBA00022932"/>
    </source>
</evidence>
<dbReference type="Proteomes" id="UP000198211">
    <property type="component" value="Unassembled WGS sequence"/>
</dbReference>
<keyword evidence="5" id="KW-0460">Magnesium</keyword>
<evidence type="ECO:0000256" key="5">
    <source>
        <dbReference type="ARBA" id="ARBA00022842"/>
    </source>
</evidence>
<evidence type="ECO:0000256" key="1">
    <source>
        <dbReference type="ARBA" id="ARBA00022722"/>
    </source>
</evidence>
<feature type="domain" description="Retroviral polymerase SH3-like" evidence="10">
    <location>
        <begin position="59"/>
        <end position="97"/>
    </location>
</feature>
<keyword evidence="7" id="KW-0695">RNA-directed DNA polymerase</keyword>
<keyword evidence="3" id="KW-0255">Endonuclease</keyword>
<name>A0A225WGL5_9STRA</name>
<dbReference type="InterPro" id="IPR039537">
    <property type="entry name" value="Retrotran_Ty1/copia-like"/>
</dbReference>
<keyword evidence="12" id="KW-1185">Reference proteome</keyword>
<keyword evidence="8" id="KW-0239">DNA-directed DNA polymerase</keyword>
<dbReference type="STRING" id="4795.A0A225WGL5"/>
<comment type="caution">
    <text evidence="11">The sequence shown here is derived from an EMBL/GenBank/DDBJ whole genome shotgun (WGS) entry which is preliminary data.</text>
</comment>
<keyword evidence="8" id="KW-0808">Transferase</keyword>